<dbReference type="AlphaFoldDB" id="A0A7S3BUF2"/>
<organism evidence="1">
    <name type="scientific">Haptolina ericina</name>
    <dbReference type="NCBI Taxonomy" id="156174"/>
    <lineage>
        <taxon>Eukaryota</taxon>
        <taxon>Haptista</taxon>
        <taxon>Haptophyta</taxon>
        <taxon>Prymnesiophyceae</taxon>
        <taxon>Prymnesiales</taxon>
        <taxon>Prymnesiaceae</taxon>
        <taxon>Haptolina</taxon>
    </lineage>
</organism>
<protein>
    <submittedName>
        <fullName evidence="1">Uncharacterized protein</fullName>
    </submittedName>
</protein>
<accession>A0A7S3BUF2</accession>
<dbReference type="EMBL" id="HBHX01064132">
    <property type="protein sequence ID" value="CAE0144738.1"/>
    <property type="molecule type" value="Transcribed_RNA"/>
</dbReference>
<gene>
    <name evidence="1" type="ORF">HERI1096_LOCUS35483</name>
</gene>
<proteinExistence type="predicted"/>
<reference evidence="1" key="1">
    <citation type="submission" date="2021-01" db="EMBL/GenBank/DDBJ databases">
        <authorList>
            <person name="Corre E."/>
            <person name="Pelletier E."/>
            <person name="Niang G."/>
            <person name="Scheremetjew M."/>
            <person name="Finn R."/>
            <person name="Kale V."/>
            <person name="Holt S."/>
            <person name="Cochrane G."/>
            <person name="Meng A."/>
            <person name="Brown T."/>
            <person name="Cohen L."/>
        </authorList>
    </citation>
    <scope>NUCLEOTIDE SEQUENCE</scope>
    <source>
        <strain evidence="1">CCMP281</strain>
    </source>
</reference>
<evidence type="ECO:0000313" key="1">
    <source>
        <dbReference type="EMBL" id="CAE0144738.1"/>
    </source>
</evidence>
<name>A0A7S3BUF2_9EUKA</name>
<sequence length="240" mass="25658">MMLISKASITRRALKVVPPASRILSRRSLCDLFILTSLAAPNPALAKLVPAQFFRTPGGILYFDEKLGTEPPPPASRQRLWTPVEEGQCASASGCATIDPVPQAAVHLPGDVVVIDYRVRQGGWDGEIVALSDGIGDGGSIRFLVGDGTVNAAVDEVVRTLPDGVRRRAIVPAVFDLDRGRRQMYPYEAPPGITYLEISLRKPSATASVGGCDPADPSYPYAGSCICVQREKLTSRSVAI</sequence>